<dbReference type="Proteomes" id="UP001605918">
    <property type="component" value="Unassembled WGS sequence"/>
</dbReference>
<feature type="DNA-binding region" description="OmpR/PhoB-type" evidence="2">
    <location>
        <begin position="10"/>
        <end position="108"/>
    </location>
</feature>
<comment type="caution">
    <text evidence="4">The sequence shown here is derived from an EMBL/GenBank/DDBJ whole genome shotgun (WGS) entry which is preliminary data.</text>
</comment>
<dbReference type="SMART" id="SM00862">
    <property type="entry name" value="Trans_reg_C"/>
    <property type="match status" value="1"/>
</dbReference>
<evidence type="ECO:0000256" key="1">
    <source>
        <dbReference type="ARBA" id="ARBA00023125"/>
    </source>
</evidence>
<dbReference type="SUPFAM" id="SSF52540">
    <property type="entry name" value="P-loop containing nucleoside triphosphate hydrolases"/>
    <property type="match status" value="1"/>
</dbReference>
<keyword evidence="4" id="KW-0547">Nucleotide-binding</keyword>
<keyword evidence="4" id="KW-0067">ATP-binding</keyword>
<evidence type="ECO:0000256" key="2">
    <source>
        <dbReference type="PROSITE-ProRule" id="PRU01091"/>
    </source>
</evidence>
<evidence type="ECO:0000259" key="3">
    <source>
        <dbReference type="PROSITE" id="PS51755"/>
    </source>
</evidence>
<keyword evidence="5" id="KW-1185">Reference proteome</keyword>
<evidence type="ECO:0000313" key="4">
    <source>
        <dbReference type="EMBL" id="MFG6206751.1"/>
    </source>
</evidence>
<name>A0ABW7DFE3_9PSED</name>
<evidence type="ECO:0000313" key="5">
    <source>
        <dbReference type="Proteomes" id="UP001605918"/>
    </source>
</evidence>
<dbReference type="Gene3D" id="3.40.50.300">
    <property type="entry name" value="P-loop containing nucleotide triphosphate hydrolases"/>
    <property type="match status" value="1"/>
</dbReference>
<dbReference type="PRINTS" id="PR00364">
    <property type="entry name" value="DISEASERSIST"/>
</dbReference>
<dbReference type="Pfam" id="PF00486">
    <property type="entry name" value="Trans_reg_C"/>
    <property type="match status" value="1"/>
</dbReference>
<dbReference type="SUPFAM" id="SSF46894">
    <property type="entry name" value="C-terminal effector domain of the bipartite response regulators"/>
    <property type="match status" value="1"/>
</dbReference>
<dbReference type="PANTHER" id="PTHR47691">
    <property type="entry name" value="REGULATOR-RELATED"/>
    <property type="match status" value="1"/>
</dbReference>
<sequence length="483" mass="53168">MNSLDDFNPVSVLRFGPYTFHVRQRLILNGDRPVRVGSRALDILQVLVERAGRVVTKEQLIAQVWPTSVVEEINLRVHIAALRRALGDGGNGQRYIVNVPQCGYSFIAPVHRDSAAPKTPADPPPHNLPARLIPVIGRDALVGSLMRLMPACRLLTITGPTGVGKSTVALRVAELLVQYFRHGVWHVDLAQISDDTPLLGLCLDRLGSDLAGLCERHALLVLDNAEHQDAACKALIEKFSGAAPRVSILVTSREPLQVKGEVLKQLPPLSMPKPVAVDDVAEAMGCPAVQLFVSRARARQHDFQLRAQDVQPLREICRQLDGLPLAIELAAAQIDALGLVGLHAHVANGLQVLSQGRRTAVPRHQSMQAALDCSYQRLSEPEQRVLQRLSVFKMPFTFEATLAVVCCTQLASSRLAAIITSLVHKSLLTEEGSGSACRYRMLNTTRCYAREQLERSGEKVELERRYARYIDQLRRVSGVHAFT</sequence>
<dbReference type="InterPro" id="IPR058852">
    <property type="entry name" value="HTH_77"/>
</dbReference>
<organism evidence="4 5">
    <name type="scientific">Pseudomonas retamae</name>
    <dbReference type="NCBI Taxonomy" id="702110"/>
    <lineage>
        <taxon>Bacteria</taxon>
        <taxon>Pseudomonadati</taxon>
        <taxon>Pseudomonadota</taxon>
        <taxon>Gammaproteobacteria</taxon>
        <taxon>Pseudomonadales</taxon>
        <taxon>Pseudomonadaceae</taxon>
        <taxon>Pseudomonas</taxon>
    </lineage>
</organism>
<dbReference type="Pfam" id="PF25872">
    <property type="entry name" value="HTH_77"/>
    <property type="match status" value="1"/>
</dbReference>
<accession>A0ABW7DFE3</accession>
<dbReference type="EMBL" id="JBIEIL010000010">
    <property type="protein sequence ID" value="MFG6206751.1"/>
    <property type="molecule type" value="Genomic_DNA"/>
</dbReference>
<dbReference type="InterPro" id="IPR036388">
    <property type="entry name" value="WH-like_DNA-bd_sf"/>
</dbReference>
<reference evidence="4 5" key="1">
    <citation type="submission" date="2024-10" db="EMBL/GenBank/DDBJ databases">
        <title>Whole genome of Pseudomonas sp Strain RB5.</title>
        <authorList>
            <person name="Selami N."/>
        </authorList>
    </citation>
    <scope>NUCLEOTIDE SEQUENCE [LARGE SCALE GENOMIC DNA]</scope>
    <source>
        <strain evidence="4 5">RB5</strain>
    </source>
</reference>
<dbReference type="RefSeq" id="WP_394507730.1">
    <property type="nucleotide sequence ID" value="NZ_JBIEIL010000010.1"/>
</dbReference>
<proteinExistence type="predicted"/>
<dbReference type="InterPro" id="IPR001867">
    <property type="entry name" value="OmpR/PhoB-type_DNA-bd"/>
</dbReference>
<dbReference type="GO" id="GO:0005524">
    <property type="term" value="F:ATP binding"/>
    <property type="evidence" value="ECO:0007669"/>
    <property type="project" value="UniProtKB-KW"/>
</dbReference>
<dbReference type="PROSITE" id="PS51755">
    <property type="entry name" value="OMPR_PHOB"/>
    <property type="match status" value="1"/>
</dbReference>
<dbReference type="PANTHER" id="PTHR47691:SF3">
    <property type="entry name" value="HTH-TYPE TRANSCRIPTIONAL REGULATOR RV0890C-RELATED"/>
    <property type="match status" value="1"/>
</dbReference>
<gene>
    <name evidence="4" type="ORF">ACGSLL_20560</name>
</gene>
<feature type="domain" description="OmpR/PhoB-type" evidence="3">
    <location>
        <begin position="10"/>
        <end position="108"/>
    </location>
</feature>
<protein>
    <submittedName>
        <fullName evidence="4">ATP-binding protein</fullName>
    </submittedName>
</protein>
<keyword evidence="1 2" id="KW-0238">DNA-binding</keyword>
<dbReference type="InterPro" id="IPR027417">
    <property type="entry name" value="P-loop_NTPase"/>
</dbReference>
<dbReference type="CDD" id="cd00383">
    <property type="entry name" value="trans_reg_C"/>
    <property type="match status" value="1"/>
</dbReference>
<dbReference type="Gene3D" id="1.10.10.10">
    <property type="entry name" value="Winged helix-like DNA-binding domain superfamily/Winged helix DNA-binding domain"/>
    <property type="match status" value="1"/>
</dbReference>
<dbReference type="InterPro" id="IPR016032">
    <property type="entry name" value="Sig_transdc_resp-reg_C-effctor"/>
</dbReference>